<evidence type="ECO:0000313" key="3">
    <source>
        <dbReference type="Proteomes" id="UP000092584"/>
    </source>
</evidence>
<dbReference type="Gene3D" id="3.40.50.150">
    <property type="entry name" value="Vaccinia Virus protein VP39"/>
    <property type="match status" value="1"/>
</dbReference>
<dbReference type="PANTHER" id="PTHR43861:SF6">
    <property type="entry name" value="METHYLTRANSFERASE TYPE 11"/>
    <property type="match status" value="1"/>
</dbReference>
<dbReference type="Gene3D" id="2.20.25.110">
    <property type="entry name" value="S-adenosyl-L-methionine-dependent methyltransferases"/>
    <property type="match status" value="1"/>
</dbReference>
<dbReference type="Proteomes" id="UP000092584">
    <property type="component" value="Unassembled WGS sequence"/>
</dbReference>
<proteinExistence type="predicted"/>
<organism evidence="2 3">
    <name type="scientific">Polaribacter vadi</name>
    <dbReference type="NCBI Taxonomy" id="1774273"/>
    <lineage>
        <taxon>Bacteria</taxon>
        <taxon>Pseudomonadati</taxon>
        <taxon>Bacteroidota</taxon>
        <taxon>Flavobacteriia</taxon>
        <taxon>Flavobacteriales</taxon>
        <taxon>Flavobacteriaceae</taxon>
    </lineage>
</organism>
<evidence type="ECO:0000259" key="1">
    <source>
        <dbReference type="Pfam" id="PF13847"/>
    </source>
</evidence>
<dbReference type="KEGG" id="pob:LPB03_03260"/>
<keyword evidence="3" id="KW-1185">Reference proteome</keyword>
<reference evidence="3" key="1">
    <citation type="submission" date="2016-02" db="EMBL/GenBank/DDBJ databases">
        <authorList>
            <person name="Shin S.-K."/>
            <person name="Yi H."/>
            <person name="Kim E."/>
        </authorList>
    </citation>
    <scope>NUCLEOTIDE SEQUENCE [LARGE SCALE GENOMIC DNA]</scope>
    <source>
        <strain evidence="3">LPB0003</strain>
    </source>
</reference>
<dbReference type="EMBL" id="LSFM01000022">
    <property type="protein sequence ID" value="OBY64551.1"/>
    <property type="molecule type" value="Genomic_DNA"/>
</dbReference>
<name>A0A1B8TXV1_9FLAO</name>
<dbReference type="GO" id="GO:0032259">
    <property type="term" value="P:methylation"/>
    <property type="evidence" value="ECO:0007669"/>
    <property type="project" value="UniProtKB-KW"/>
</dbReference>
<keyword evidence="2" id="KW-0489">Methyltransferase</keyword>
<dbReference type="InterPro" id="IPR025714">
    <property type="entry name" value="Methyltranfer_dom"/>
</dbReference>
<evidence type="ECO:0000313" key="2">
    <source>
        <dbReference type="EMBL" id="OBY64551.1"/>
    </source>
</evidence>
<dbReference type="PANTHER" id="PTHR43861">
    <property type="entry name" value="TRANS-ACONITATE 2-METHYLTRANSFERASE-RELATED"/>
    <property type="match status" value="1"/>
</dbReference>
<dbReference type="SUPFAM" id="SSF53335">
    <property type="entry name" value="S-adenosyl-L-methionine-dependent methyltransferases"/>
    <property type="match status" value="1"/>
</dbReference>
<dbReference type="AlphaFoldDB" id="A0A1B8TXV1"/>
<dbReference type="InterPro" id="IPR029063">
    <property type="entry name" value="SAM-dependent_MTases_sf"/>
</dbReference>
<dbReference type="STRING" id="1774273.LPB03_03260"/>
<comment type="caution">
    <text evidence="2">The sequence shown here is derived from an EMBL/GenBank/DDBJ whole genome shotgun (WGS) entry which is preliminary data.</text>
</comment>
<dbReference type="RefSeq" id="WP_065319297.1">
    <property type="nucleotide sequence ID" value="NZ_CP017477.1"/>
</dbReference>
<accession>A0A1B8TXV1</accession>
<dbReference type="OrthoDB" id="9811589at2"/>
<dbReference type="GO" id="GO:0008168">
    <property type="term" value="F:methyltransferase activity"/>
    <property type="evidence" value="ECO:0007669"/>
    <property type="project" value="UniProtKB-KW"/>
</dbReference>
<dbReference type="Pfam" id="PF13847">
    <property type="entry name" value="Methyltransf_31"/>
    <property type="match status" value="1"/>
</dbReference>
<gene>
    <name evidence="2" type="ORF">LPB3_09235</name>
</gene>
<keyword evidence="2" id="KW-0808">Transferase</keyword>
<feature type="domain" description="Methyltransferase" evidence="1">
    <location>
        <begin position="44"/>
        <end position="154"/>
    </location>
</feature>
<protein>
    <submittedName>
        <fullName evidence="2">Methyltransferase</fullName>
    </submittedName>
</protein>
<sequence length="241" mass="28299">MKEKDWFTEWFNTKYYHILYKDRNNADAQLFMKNITEFLALPKTAHILDLPCGKGRHSVFLNSLEYKVTGGDLAVNSIKIAKKFENTTLKFTVHDMREPFNHKYDAIFNLFTSFGYFEDDKEDLLILQNIKNGLQKDGFFVFDFLNAALVKDNLVAKETKVVDDITFYITREIINGFIIKNITFFADDKQHSYTERVKYLDEAKMKSYFEKVGFTIINTFGDYKLSDFNEKISNRLILVAK</sequence>